<protein>
    <submittedName>
        <fullName evidence="2">Lactonase family protein</fullName>
    </submittedName>
</protein>
<dbReference type="PANTHER" id="PTHR30344:SF1">
    <property type="entry name" value="6-PHOSPHOGLUCONOLACTONASE"/>
    <property type="match status" value="1"/>
</dbReference>
<dbReference type="PANTHER" id="PTHR30344">
    <property type="entry name" value="6-PHOSPHOGLUCONOLACTONASE-RELATED"/>
    <property type="match status" value="1"/>
</dbReference>
<evidence type="ECO:0000313" key="2">
    <source>
        <dbReference type="EMBL" id="MBZ5962331.1"/>
    </source>
</evidence>
<evidence type="ECO:0000256" key="1">
    <source>
        <dbReference type="ARBA" id="ARBA00005564"/>
    </source>
</evidence>
<dbReference type="SUPFAM" id="SSF51004">
    <property type="entry name" value="C-terminal (heme d1) domain of cytochrome cd1-nitrite reductase"/>
    <property type="match status" value="1"/>
</dbReference>
<dbReference type="InterPro" id="IPR015943">
    <property type="entry name" value="WD40/YVTN_repeat-like_dom_sf"/>
</dbReference>
<organism evidence="2 3">
    <name type="scientific">Leuconostoc gasicomitatum</name>
    <dbReference type="NCBI Taxonomy" id="115778"/>
    <lineage>
        <taxon>Bacteria</taxon>
        <taxon>Bacillati</taxon>
        <taxon>Bacillota</taxon>
        <taxon>Bacilli</taxon>
        <taxon>Lactobacillales</taxon>
        <taxon>Lactobacillaceae</taxon>
        <taxon>Leuconostoc</taxon>
        <taxon>Leuconostoc gelidum group</taxon>
    </lineage>
</organism>
<gene>
    <name evidence="2" type="ORF">KIJ12_04045</name>
</gene>
<dbReference type="AlphaFoldDB" id="A0A9Q3SYC4"/>
<dbReference type="Proteomes" id="UP000752647">
    <property type="component" value="Unassembled WGS sequence"/>
</dbReference>
<evidence type="ECO:0000313" key="3">
    <source>
        <dbReference type="Proteomes" id="UP000752647"/>
    </source>
</evidence>
<comment type="similarity">
    <text evidence="1">Belongs to the cycloisomerase 2 family.</text>
</comment>
<dbReference type="InterPro" id="IPR019405">
    <property type="entry name" value="Lactonase_7-beta_prop"/>
</dbReference>
<comment type="caution">
    <text evidence="2">The sequence shown here is derived from an EMBL/GenBank/DDBJ whole genome shotgun (WGS) entry which is preliminary data.</text>
</comment>
<reference evidence="2" key="1">
    <citation type="submission" date="2021-05" db="EMBL/GenBank/DDBJ databases">
        <title>Pangenome of Leuconostoc gelidum warrants species status for Leuconostoc gelidum subsp. gasicomitatum.</title>
        <authorList>
            <person name="Johansson P."/>
            <person name="Sade E."/>
            <person name="Hultman J."/>
            <person name="Auvinen P."/>
            <person name="Bjorkroth J."/>
        </authorList>
    </citation>
    <scope>NUCLEOTIDE SEQUENCE</scope>
    <source>
        <strain evidence="2">A.21.4</strain>
    </source>
</reference>
<dbReference type="InterPro" id="IPR011048">
    <property type="entry name" value="Haem_d1_sf"/>
</dbReference>
<sequence length="334" mass="36924">MKENIIFGSYQRGIYMLKFDTDSGHLSEPFLLTDVDSATYFDISSTGTVYTAIAEKNMGGVGVFDLENKTLHNITKHLSFSPAPVHINIQGALLLASNYNGGSLNIYKLSSDNHLELSDTFINSGTGTLPQQNTSHIHFAGIMPDKRLIVLDLGTDEAIIFDISESGKLLNRVNVFKFPNGFGPRHLCVTNDNHHVIVLGELSSEVAVLSYVEGSLVLEQLVSTIPDQWMGENGCGGIKLSFDQKFLYVSNRGHNSISVFKLEFIASNLKLNMIQNISSFGLFPRDISCDKSGDYLFSANQKSNSISMFKVLDGKLEYIKTKNNLDMPVCIKFI</sequence>
<dbReference type="Gene3D" id="2.130.10.10">
    <property type="entry name" value="YVTN repeat-like/Quinoprotein amine dehydrogenase"/>
    <property type="match status" value="1"/>
</dbReference>
<dbReference type="GO" id="GO:0005829">
    <property type="term" value="C:cytosol"/>
    <property type="evidence" value="ECO:0007669"/>
    <property type="project" value="TreeGrafter"/>
</dbReference>
<dbReference type="Pfam" id="PF10282">
    <property type="entry name" value="Lactonase"/>
    <property type="match status" value="1"/>
</dbReference>
<dbReference type="RefSeq" id="WP_224144063.1">
    <property type="nucleotide sequence ID" value="NZ_CBCPIF010000001.1"/>
</dbReference>
<dbReference type="GO" id="GO:0017057">
    <property type="term" value="F:6-phosphogluconolactonase activity"/>
    <property type="evidence" value="ECO:0007669"/>
    <property type="project" value="TreeGrafter"/>
</dbReference>
<dbReference type="EMBL" id="JAHBFI010000008">
    <property type="protein sequence ID" value="MBZ5962331.1"/>
    <property type="molecule type" value="Genomic_DNA"/>
</dbReference>
<dbReference type="InterPro" id="IPR050282">
    <property type="entry name" value="Cycloisomerase_2"/>
</dbReference>
<proteinExistence type="inferred from homology"/>
<name>A0A9Q3SYC4_9LACO</name>
<accession>A0A9Q3SYC4</accession>